<evidence type="ECO:0000313" key="6">
    <source>
        <dbReference type="EMBL" id="CAK9186992.1"/>
    </source>
</evidence>
<feature type="region of interest" description="Disordered" evidence="5">
    <location>
        <begin position="132"/>
        <end position="193"/>
    </location>
</feature>
<evidence type="ECO:0000256" key="1">
    <source>
        <dbReference type="ARBA" id="ARBA00004123"/>
    </source>
</evidence>
<dbReference type="EMBL" id="CAUOFW020009757">
    <property type="protein sequence ID" value="CAK9186992.1"/>
    <property type="molecule type" value="Genomic_DNA"/>
</dbReference>
<organism evidence="6 7">
    <name type="scientific">Ilex paraguariensis</name>
    <name type="common">yerba mate</name>
    <dbReference type="NCBI Taxonomy" id="185542"/>
    <lineage>
        <taxon>Eukaryota</taxon>
        <taxon>Viridiplantae</taxon>
        <taxon>Streptophyta</taxon>
        <taxon>Embryophyta</taxon>
        <taxon>Tracheophyta</taxon>
        <taxon>Spermatophyta</taxon>
        <taxon>Magnoliopsida</taxon>
        <taxon>eudicotyledons</taxon>
        <taxon>Gunneridae</taxon>
        <taxon>Pentapetalae</taxon>
        <taxon>asterids</taxon>
        <taxon>campanulids</taxon>
        <taxon>Aquifoliales</taxon>
        <taxon>Aquifoliaceae</taxon>
        <taxon>Ilex</taxon>
    </lineage>
</organism>
<keyword evidence="3" id="KW-0677">Repeat</keyword>
<dbReference type="AlphaFoldDB" id="A0ABC8V0Y0"/>
<sequence>MHWKAPCFSGDCEWVIGGSASKGEHKIYIWDRAGHLVKILEGPKEALIDLAWHPVHPIVVSVSLAGLVYIWAKDYTENWSAFAPDFKELEENEEYVEREDEFDLITETEKVKESDVHEDDEIDIVTVEKDSAFSDSDMSQEETCFLPADPSPDIPEQQDKVVGSTSKLGDSNHSGSPLSEEAGQNGQAMNHVSSPVEGNIISLHYTIY</sequence>
<comment type="caution">
    <text evidence="6">The sequence shown here is derived from an EMBL/GenBank/DDBJ whole genome shotgun (WGS) entry which is preliminary data.</text>
</comment>
<proteinExistence type="predicted"/>
<dbReference type="Proteomes" id="UP001642360">
    <property type="component" value="Unassembled WGS sequence"/>
</dbReference>
<evidence type="ECO:0000256" key="2">
    <source>
        <dbReference type="ARBA" id="ARBA00022574"/>
    </source>
</evidence>
<keyword evidence="2" id="KW-0853">WD repeat</keyword>
<accession>A0ABC8V0Y0</accession>
<feature type="compositionally biased region" description="Polar residues" evidence="5">
    <location>
        <begin position="163"/>
        <end position="193"/>
    </location>
</feature>
<evidence type="ECO:0000313" key="7">
    <source>
        <dbReference type="Proteomes" id="UP001642360"/>
    </source>
</evidence>
<protein>
    <recommendedName>
        <fullName evidence="8">Retinoblastoma-binding protein 5</fullName>
    </recommendedName>
</protein>
<dbReference type="GO" id="GO:0005634">
    <property type="term" value="C:nucleus"/>
    <property type="evidence" value="ECO:0007669"/>
    <property type="project" value="UniProtKB-SubCell"/>
</dbReference>
<dbReference type="InterPro" id="IPR015943">
    <property type="entry name" value="WD40/YVTN_repeat-like_dom_sf"/>
</dbReference>
<reference evidence="6 7" key="1">
    <citation type="submission" date="2024-02" db="EMBL/GenBank/DDBJ databases">
        <authorList>
            <person name="Vignale AGUSTIN F."/>
            <person name="Sosa J E."/>
            <person name="Modenutti C."/>
        </authorList>
    </citation>
    <scope>NUCLEOTIDE SEQUENCE [LARGE SCALE GENOMIC DNA]</scope>
</reference>
<keyword evidence="7" id="KW-1185">Reference proteome</keyword>
<dbReference type="PANTHER" id="PTHR44040">
    <property type="entry name" value="RETINOBLASTOMA-BINDING PROTEIN 5"/>
    <property type="match status" value="1"/>
</dbReference>
<comment type="subcellular location">
    <subcellularLocation>
        <location evidence="1">Nucleus</location>
    </subcellularLocation>
</comment>
<evidence type="ECO:0000256" key="5">
    <source>
        <dbReference type="SAM" id="MobiDB-lite"/>
    </source>
</evidence>
<dbReference type="Gene3D" id="2.130.10.10">
    <property type="entry name" value="YVTN repeat-like/Quinoprotein amine dehydrogenase"/>
    <property type="match status" value="1"/>
</dbReference>
<dbReference type="SUPFAM" id="SSF50978">
    <property type="entry name" value="WD40 repeat-like"/>
    <property type="match status" value="1"/>
</dbReference>
<evidence type="ECO:0000256" key="4">
    <source>
        <dbReference type="ARBA" id="ARBA00023242"/>
    </source>
</evidence>
<dbReference type="InterPro" id="IPR036322">
    <property type="entry name" value="WD40_repeat_dom_sf"/>
</dbReference>
<dbReference type="PANTHER" id="PTHR44040:SF1">
    <property type="entry name" value="RETINOBLASTOMA-BINDING PROTEIN 5"/>
    <property type="match status" value="1"/>
</dbReference>
<keyword evidence="4" id="KW-0539">Nucleus</keyword>
<name>A0ABC8V0Y0_9AQUA</name>
<evidence type="ECO:0008006" key="8">
    <source>
        <dbReference type="Google" id="ProtNLM"/>
    </source>
</evidence>
<dbReference type="InterPro" id="IPR037850">
    <property type="entry name" value="RBBP5/Swd1"/>
</dbReference>
<gene>
    <name evidence="6" type="ORF">ILEXP_LOCUS57497</name>
</gene>
<evidence type="ECO:0000256" key="3">
    <source>
        <dbReference type="ARBA" id="ARBA00022737"/>
    </source>
</evidence>